<evidence type="ECO:0000256" key="1">
    <source>
        <dbReference type="SAM" id="MobiDB-lite"/>
    </source>
</evidence>
<dbReference type="Proteomes" id="UP000192578">
    <property type="component" value="Unassembled WGS sequence"/>
</dbReference>
<dbReference type="EMBL" id="MTYJ01000082">
    <property type="protein sequence ID" value="OQV15782.1"/>
    <property type="molecule type" value="Genomic_DNA"/>
</dbReference>
<proteinExistence type="predicted"/>
<comment type="caution">
    <text evidence="2">The sequence shown here is derived from an EMBL/GenBank/DDBJ whole genome shotgun (WGS) entry which is preliminary data.</text>
</comment>
<protein>
    <submittedName>
        <fullName evidence="2">Uncharacterized protein</fullName>
    </submittedName>
</protein>
<gene>
    <name evidence="2" type="ORF">BV898_10035</name>
</gene>
<dbReference type="AlphaFoldDB" id="A0A1W0WKT3"/>
<feature type="region of interest" description="Disordered" evidence="1">
    <location>
        <begin position="75"/>
        <end position="97"/>
    </location>
</feature>
<keyword evidence="3" id="KW-1185">Reference proteome</keyword>
<evidence type="ECO:0000313" key="3">
    <source>
        <dbReference type="Proteomes" id="UP000192578"/>
    </source>
</evidence>
<organism evidence="2 3">
    <name type="scientific">Hypsibius exemplaris</name>
    <name type="common">Freshwater tardigrade</name>
    <dbReference type="NCBI Taxonomy" id="2072580"/>
    <lineage>
        <taxon>Eukaryota</taxon>
        <taxon>Metazoa</taxon>
        <taxon>Ecdysozoa</taxon>
        <taxon>Tardigrada</taxon>
        <taxon>Eutardigrada</taxon>
        <taxon>Parachela</taxon>
        <taxon>Hypsibioidea</taxon>
        <taxon>Hypsibiidae</taxon>
        <taxon>Hypsibius</taxon>
    </lineage>
</organism>
<reference evidence="3" key="1">
    <citation type="submission" date="2017-01" db="EMBL/GenBank/DDBJ databases">
        <title>Comparative genomics of anhydrobiosis in the tardigrade Hypsibius dujardini.</title>
        <authorList>
            <person name="Yoshida Y."/>
            <person name="Koutsovoulos G."/>
            <person name="Laetsch D."/>
            <person name="Stevens L."/>
            <person name="Kumar S."/>
            <person name="Horikawa D."/>
            <person name="Ishino K."/>
            <person name="Komine S."/>
            <person name="Tomita M."/>
            <person name="Blaxter M."/>
            <person name="Arakawa K."/>
        </authorList>
    </citation>
    <scope>NUCLEOTIDE SEQUENCE [LARGE SCALE GENOMIC DNA]</scope>
    <source>
        <strain evidence="3">Z151</strain>
    </source>
</reference>
<name>A0A1W0WKT3_HYPEX</name>
<feature type="compositionally biased region" description="Basic and acidic residues" evidence="1">
    <location>
        <begin position="75"/>
        <end position="86"/>
    </location>
</feature>
<evidence type="ECO:0000313" key="2">
    <source>
        <dbReference type="EMBL" id="OQV15782.1"/>
    </source>
</evidence>
<accession>A0A1W0WKT3</accession>
<sequence length="97" mass="10996">MVLEMDSLRRFTFGYRRCDMFYCSFTLTVKDARALERRFLASPQDIADVTKNAKEFIKKLLIDIGTTVEELKDKAFGKDPKGKGGKNDQPAPKSASQ</sequence>